<evidence type="ECO:0000313" key="7">
    <source>
        <dbReference type="Proteomes" id="UP000002218"/>
    </source>
</evidence>
<dbReference type="InterPro" id="IPR016032">
    <property type="entry name" value="Sig_transdc_resp-reg_C-effctor"/>
</dbReference>
<proteinExistence type="predicted"/>
<accession>C8XE34</accession>
<dbReference type="GO" id="GO:0003677">
    <property type="term" value="F:DNA binding"/>
    <property type="evidence" value="ECO:0007669"/>
    <property type="project" value="UniProtKB-KW"/>
</dbReference>
<dbReference type="InterPro" id="IPR001789">
    <property type="entry name" value="Sig_transdc_resp-reg_receiver"/>
</dbReference>
<dbReference type="Gene3D" id="3.40.50.2300">
    <property type="match status" value="1"/>
</dbReference>
<keyword evidence="1 3" id="KW-0597">Phosphoprotein</keyword>
<dbReference type="CDD" id="cd06170">
    <property type="entry name" value="LuxR_C_like"/>
    <property type="match status" value="1"/>
</dbReference>
<dbReference type="Pfam" id="PF00196">
    <property type="entry name" value="GerE"/>
    <property type="match status" value="1"/>
</dbReference>
<dbReference type="InParanoid" id="C8XE34"/>
<evidence type="ECO:0000256" key="1">
    <source>
        <dbReference type="ARBA" id="ARBA00022553"/>
    </source>
</evidence>
<dbReference type="SMART" id="SM00448">
    <property type="entry name" value="REC"/>
    <property type="match status" value="1"/>
</dbReference>
<dbReference type="SUPFAM" id="SSF52172">
    <property type="entry name" value="CheY-like"/>
    <property type="match status" value="1"/>
</dbReference>
<evidence type="ECO:0000313" key="6">
    <source>
        <dbReference type="EMBL" id="ACV79737.1"/>
    </source>
</evidence>
<dbReference type="SMART" id="SM00421">
    <property type="entry name" value="HTH_LUXR"/>
    <property type="match status" value="1"/>
</dbReference>
<dbReference type="InterPro" id="IPR039420">
    <property type="entry name" value="WalR-like"/>
</dbReference>
<dbReference type="PROSITE" id="PS50110">
    <property type="entry name" value="RESPONSE_REGULATORY"/>
    <property type="match status" value="1"/>
</dbReference>
<dbReference type="GO" id="GO:0000160">
    <property type="term" value="P:phosphorelay signal transduction system"/>
    <property type="evidence" value="ECO:0007669"/>
    <property type="project" value="InterPro"/>
</dbReference>
<dbReference type="RefSeq" id="WP_015748603.1">
    <property type="nucleotide sequence ID" value="NC_013235.1"/>
</dbReference>
<sequence>MTEPIRVLIVDDHPVFRDGLAALLDPLEGITVTGRVADGAQAVAATVSVPADQRPHVVIMDIQMPVLNGIEATRRIVQATPEVGVLVVTMGEDDATVFSAVRAGARGYLLKGAGQDEVVRAIGTVHAGGVVFGASLAARVTRAFAAPDNPRAAAFPQLTDREREVLDLIAAGRTNAQIAAELFLSGKTVRNNVSTILSKLQAGDRANVIIRARDAGFGHPS</sequence>
<dbReference type="PANTHER" id="PTHR43214">
    <property type="entry name" value="TWO-COMPONENT RESPONSE REGULATOR"/>
    <property type="match status" value="1"/>
</dbReference>
<feature type="domain" description="HTH luxR-type" evidence="4">
    <location>
        <begin position="151"/>
        <end position="216"/>
    </location>
</feature>
<feature type="domain" description="Response regulatory" evidence="5">
    <location>
        <begin position="6"/>
        <end position="126"/>
    </location>
</feature>
<gene>
    <name evidence="6" type="ordered locus">Namu_3409</name>
</gene>
<dbReference type="eggNOG" id="COG2197">
    <property type="taxonomic scope" value="Bacteria"/>
</dbReference>
<feature type="modified residue" description="4-aspartylphosphate" evidence="3">
    <location>
        <position position="61"/>
    </location>
</feature>
<dbReference type="PROSITE" id="PS50043">
    <property type="entry name" value="HTH_LUXR_2"/>
    <property type="match status" value="1"/>
</dbReference>
<evidence type="ECO:0000256" key="2">
    <source>
        <dbReference type="ARBA" id="ARBA00023125"/>
    </source>
</evidence>
<dbReference type="InterPro" id="IPR000792">
    <property type="entry name" value="Tscrpt_reg_LuxR_C"/>
</dbReference>
<dbReference type="HOGENOM" id="CLU_000445_90_10_11"/>
<keyword evidence="7" id="KW-1185">Reference proteome</keyword>
<dbReference type="STRING" id="479431.Namu_3409"/>
<reference evidence="7" key="1">
    <citation type="submission" date="2009-09" db="EMBL/GenBank/DDBJ databases">
        <title>The complete genome of Nakamurella multipartita DSM 44233.</title>
        <authorList>
            <consortium name="US DOE Joint Genome Institute (JGI-PGF)"/>
            <person name="Lucas S."/>
            <person name="Copeland A."/>
            <person name="Lapidus A."/>
            <person name="Glavina del Rio T."/>
            <person name="Dalin E."/>
            <person name="Tice H."/>
            <person name="Bruce D."/>
            <person name="Goodwin L."/>
            <person name="Pitluck S."/>
            <person name="Kyrpides N."/>
            <person name="Mavromatis K."/>
            <person name="Ivanova N."/>
            <person name="Ovchinnikova G."/>
            <person name="Sims D."/>
            <person name="Meincke L."/>
            <person name="Brettin T."/>
            <person name="Detter J.C."/>
            <person name="Han C."/>
            <person name="Larimer F."/>
            <person name="Land M."/>
            <person name="Hauser L."/>
            <person name="Markowitz V."/>
            <person name="Cheng J.-F."/>
            <person name="Hugenholtz P."/>
            <person name="Woyke T."/>
            <person name="Wu D."/>
            <person name="Klenk H.-P."/>
            <person name="Eisen J.A."/>
        </authorList>
    </citation>
    <scope>NUCLEOTIDE SEQUENCE [LARGE SCALE GENOMIC DNA]</scope>
    <source>
        <strain evidence="7">ATCC 700099 / DSM 44233 / CIP 104796 / JCM 9543 / NBRC 105858 / Y-104</strain>
    </source>
</reference>
<keyword evidence="2" id="KW-0238">DNA-binding</keyword>
<evidence type="ECO:0000259" key="4">
    <source>
        <dbReference type="PROSITE" id="PS50043"/>
    </source>
</evidence>
<dbReference type="AlphaFoldDB" id="C8XE34"/>
<dbReference type="CDD" id="cd17535">
    <property type="entry name" value="REC_NarL-like"/>
    <property type="match status" value="1"/>
</dbReference>
<dbReference type="InterPro" id="IPR058245">
    <property type="entry name" value="NreC/VraR/RcsB-like_REC"/>
</dbReference>
<dbReference type="PRINTS" id="PR00038">
    <property type="entry name" value="HTHLUXR"/>
</dbReference>
<name>C8XE34_NAKMY</name>
<dbReference type="PANTHER" id="PTHR43214:SF43">
    <property type="entry name" value="TWO-COMPONENT RESPONSE REGULATOR"/>
    <property type="match status" value="1"/>
</dbReference>
<dbReference type="EMBL" id="CP001737">
    <property type="protein sequence ID" value="ACV79737.1"/>
    <property type="molecule type" value="Genomic_DNA"/>
</dbReference>
<dbReference type="Proteomes" id="UP000002218">
    <property type="component" value="Chromosome"/>
</dbReference>
<evidence type="ECO:0000256" key="3">
    <source>
        <dbReference type="PROSITE-ProRule" id="PRU00169"/>
    </source>
</evidence>
<protein>
    <submittedName>
        <fullName evidence="6">Two component transcriptional regulator, LuxR family</fullName>
    </submittedName>
</protein>
<organism evidence="6 7">
    <name type="scientific">Nakamurella multipartita (strain ATCC 700099 / DSM 44233 / CIP 104796 / JCM 9543 / NBRC 105858 / Y-104)</name>
    <name type="common">Microsphaera multipartita</name>
    <dbReference type="NCBI Taxonomy" id="479431"/>
    <lineage>
        <taxon>Bacteria</taxon>
        <taxon>Bacillati</taxon>
        <taxon>Actinomycetota</taxon>
        <taxon>Actinomycetes</taxon>
        <taxon>Nakamurellales</taxon>
        <taxon>Nakamurellaceae</taxon>
        <taxon>Nakamurella</taxon>
    </lineage>
</organism>
<dbReference type="GO" id="GO:0006355">
    <property type="term" value="P:regulation of DNA-templated transcription"/>
    <property type="evidence" value="ECO:0007669"/>
    <property type="project" value="InterPro"/>
</dbReference>
<dbReference type="Pfam" id="PF00072">
    <property type="entry name" value="Response_reg"/>
    <property type="match status" value="1"/>
</dbReference>
<dbReference type="SUPFAM" id="SSF46894">
    <property type="entry name" value="C-terminal effector domain of the bipartite response regulators"/>
    <property type="match status" value="1"/>
</dbReference>
<evidence type="ECO:0000259" key="5">
    <source>
        <dbReference type="PROSITE" id="PS50110"/>
    </source>
</evidence>
<reference evidence="6 7" key="2">
    <citation type="journal article" date="2010" name="Stand. Genomic Sci.">
        <title>Complete genome sequence of Nakamurella multipartita type strain (Y-104).</title>
        <authorList>
            <person name="Tice H."/>
            <person name="Mayilraj S."/>
            <person name="Sims D."/>
            <person name="Lapidus A."/>
            <person name="Nolan M."/>
            <person name="Lucas S."/>
            <person name="Glavina Del Rio T."/>
            <person name="Copeland A."/>
            <person name="Cheng J.F."/>
            <person name="Meincke L."/>
            <person name="Bruce D."/>
            <person name="Goodwin L."/>
            <person name="Pitluck S."/>
            <person name="Ivanova N."/>
            <person name="Mavromatis K."/>
            <person name="Ovchinnikova G."/>
            <person name="Pati A."/>
            <person name="Chen A."/>
            <person name="Palaniappan K."/>
            <person name="Land M."/>
            <person name="Hauser L."/>
            <person name="Chang Y.J."/>
            <person name="Jeffries C.D."/>
            <person name="Detter J.C."/>
            <person name="Brettin T."/>
            <person name="Rohde M."/>
            <person name="Goker M."/>
            <person name="Bristow J."/>
            <person name="Eisen J.A."/>
            <person name="Markowitz V."/>
            <person name="Hugenholtz P."/>
            <person name="Kyrpides N.C."/>
            <person name="Klenk H.P."/>
            <person name="Chen F."/>
        </authorList>
    </citation>
    <scope>NUCLEOTIDE SEQUENCE [LARGE SCALE GENOMIC DNA]</scope>
    <source>
        <strain evidence="7">ATCC 700099 / DSM 44233 / CIP 104796 / JCM 9543 / NBRC 105858 / Y-104</strain>
    </source>
</reference>
<dbReference type="KEGG" id="nml:Namu_3409"/>
<dbReference type="InterPro" id="IPR011006">
    <property type="entry name" value="CheY-like_superfamily"/>
</dbReference>